<dbReference type="Proteomes" id="UP000837932">
    <property type="component" value="Unassembled WGS sequence"/>
</dbReference>
<evidence type="ECO:0000256" key="7">
    <source>
        <dbReference type="ARBA" id="ARBA00023065"/>
    </source>
</evidence>
<feature type="transmembrane region" description="Helical" evidence="10">
    <location>
        <begin position="238"/>
        <end position="268"/>
    </location>
</feature>
<feature type="transmembrane region" description="Helical" evidence="10">
    <location>
        <begin position="16"/>
        <end position="34"/>
    </location>
</feature>
<dbReference type="CDD" id="cd13131">
    <property type="entry name" value="MATE_NorM_like"/>
    <property type="match status" value="1"/>
</dbReference>
<protein>
    <recommendedName>
        <fullName evidence="9">Multidrug-efflux transporter</fullName>
    </recommendedName>
</protein>
<dbReference type="InterPro" id="IPR002528">
    <property type="entry name" value="MATE_fam"/>
</dbReference>
<evidence type="ECO:0000256" key="4">
    <source>
        <dbReference type="ARBA" id="ARBA00022475"/>
    </source>
</evidence>
<dbReference type="RefSeq" id="WP_238807539.1">
    <property type="nucleotide sequence ID" value="NZ_CAKLPY010000002.1"/>
</dbReference>
<feature type="transmembrane region" description="Helical" evidence="10">
    <location>
        <begin position="54"/>
        <end position="78"/>
    </location>
</feature>
<feature type="transmembrane region" description="Helical" evidence="10">
    <location>
        <begin position="321"/>
        <end position="345"/>
    </location>
</feature>
<feature type="transmembrane region" description="Helical" evidence="10">
    <location>
        <begin position="418"/>
        <end position="442"/>
    </location>
</feature>
<keyword evidence="3" id="KW-0050">Antiport</keyword>
<feature type="transmembrane region" description="Helical" evidence="10">
    <location>
        <begin position="163"/>
        <end position="186"/>
    </location>
</feature>
<feature type="transmembrane region" description="Helical" evidence="10">
    <location>
        <begin position="198"/>
        <end position="217"/>
    </location>
</feature>
<sequence length="450" mass="49589">MPIFSQHYQEEIKKTFLLALPIVIAQLGVVLMGVTDNIMVGRYIGKVGLGSAGIANSMSFLIASIGMGGLSVVAPLISKAKAERNIVEINRLFRAGIKVALWFSLILGVVGFICIYFFEIFQQSPEINLQAPTFMAIIIVSNAFMFVFAAAKQLSDGLSRTYVAMMITVFGLVLNLIFNIVLINGYLGFPKMGLNGSAASTLITRILMMIAMFAYLFNTKTFKKYLHVKYKSLKVNDLVSIIFKIGVPSGLQFFFEIAAFSLAVIMMGWLGENQLAAHQIAINVASTTYMMASGLGIAGGIRVGEGRGLKDVRKIRFSGNVALLLVIIFMTTMMLLIFVFNRFFVELYISDNEVIKIAMQLMLVAAIFQLSDGIQVVSLGILRGIADVNIPTWITMFAYWVISLPLGYFLAFKMEMDAIGIWVGLLAGLTVSAVLLTGRFYFLIKKMKIE</sequence>
<evidence type="ECO:0000256" key="2">
    <source>
        <dbReference type="ARBA" id="ARBA00022448"/>
    </source>
</evidence>
<feature type="transmembrane region" description="Helical" evidence="10">
    <location>
        <begin position="357"/>
        <end position="381"/>
    </location>
</feature>
<comment type="caution">
    <text evidence="11">The sequence shown here is derived from an EMBL/GenBank/DDBJ whole genome shotgun (WGS) entry which is preliminary data.</text>
</comment>
<keyword evidence="4" id="KW-1003">Cell membrane</keyword>
<feature type="transmembrane region" description="Helical" evidence="10">
    <location>
        <begin position="280"/>
        <end position="301"/>
    </location>
</feature>
<keyword evidence="2" id="KW-0813">Transport</keyword>
<keyword evidence="8 10" id="KW-0472">Membrane</keyword>
<proteinExistence type="predicted"/>
<feature type="transmembrane region" description="Helical" evidence="10">
    <location>
        <begin position="130"/>
        <end position="151"/>
    </location>
</feature>
<gene>
    <name evidence="11" type="primary">norM</name>
    <name evidence="11" type="ORF">EMA8858_03132</name>
</gene>
<dbReference type="InterPro" id="IPR050222">
    <property type="entry name" value="MATE_MdtK"/>
</dbReference>
<keyword evidence="7" id="KW-0406">Ion transport</keyword>
<dbReference type="EMBL" id="CAKLPY010000002">
    <property type="protein sequence ID" value="CAH0996995.1"/>
    <property type="molecule type" value="Genomic_DNA"/>
</dbReference>
<evidence type="ECO:0000256" key="8">
    <source>
        <dbReference type="ARBA" id="ARBA00023136"/>
    </source>
</evidence>
<dbReference type="PANTHER" id="PTHR43298">
    <property type="entry name" value="MULTIDRUG RESISTANCE PROTEIN NORM-RELATED"/>
    <property type="match status" value="1"/>
</dbReference>
<evidence type="ECO:0000256" key="6">
    <source>
        <dbReference type="ARBA" id="ARBA00022989"/>
    </source>
</evidence>
<feature type="transmembrane region" description="Helical" evidence="10">
    <location>
        <begin position="393"/>
        <end position="412"/>
    </location>
</feature>
<evidence type="ECO:0000256" key="9">
    <source>
        <dbReference type="ARBA" id="ARBA00031636"/>
    </source>
</evidence>
<dbReference type="InterPro" id="IPR048279">
    <property type="entry name" value="MdtK-like"/>
</dbReference>
<dbReference type="NCBIfam" id="TIGR00797">
    <property type="entry name" value="matE"/>
    <property type="match status" value="1"/>
</dbReference>
<evidence type="ECO:0000256" key="5">
    <source>
        <dbReference type="ARBA" id="ARBA00022692"/>
    </source>
</evidence>
<evidence type="ECO:0000256" key="3">
    <source>
        <dbReference type="ARBA" id="ARBA00022449"/>
    </source>
</evidence>
<keyword evidence="12" id="KW-1185">Reference proteome</keyword>
<evidence type="ECO:0000313" key="12">
    <source>
        <dbReference type="Proteomes" id="UP000837932"/>
    </source>
</evidence>
<reference evidence="11" key="1">
    <citation type="submission" date="2021-12" db="EMBL/GenBank/DDBJ databases">
        <authorList>
            <person name="Rodrigo-Torres L."/>
            <person name="Arahal R. D."/>
            <person name="Lucena T."/>
        </authorList>
    </citation>
    <scope>NUCLEOTIDE SEQUENCE</scope>
    <source>
        <strain evidence="11">CECT 8858</strain>
    </source>
</reference>
<dbReference type="PIRSF" id="PIRSF006603">
    <property type="entry name" value="DinF"/>
    <property type="match status" value="1"/>
</dbReference>
<evidence type="ECO:0000256" key="1">
    <source>
        <dbReference type="ARBA" id="ARBA00004651"/>
    </source>
</evidence>
<evidence type="ECO:0000256" key="10">
    <source>
        <dbReference type="SAM" id="Phobius"/>
    </source>
</evidence>
<dbReference type="PANTHER" id="PTHR43298:SF2">
    <property type="entry name" value="FMN_FAD EXPORTER YEEO-RELATED"/>
    <property type="match status" value="1"/>
</dbReference>
<feature type="transmembrane region" description="Helical" evidence="10">
    <location>
        <begin position="99"/>
        <end position="118"/>
    </location>
</feature>
<organism evidence="11 12">
    <name type="scientific">Emticicia aquatica</name>
    <dbReference type="NCBI Taxonomy" id="1681835"/>
    <lineage>
        <taxon>Bacteria</taxon>
        <taxon>Pseudomonadati</taxon>
        <taxon>Bacteroidota</taxon>
        <taxon>Cytophagia</taxon>
        <taxon>Cytophagales</taxon>
        <taxon>Leadbetterellaceae</taxon>
        <taxon>Emticicia</taxon>
    </lineage>
</organism>
<comment type="subcellular location">
    <subcellularLocation>
        <location evidence="1">Cell membrane</location>
        <topology evidence="1">Multi-pass membrane protein</topology>
    </subcellularLocation>
</comment>
<keyword evidence="6 10" id="KW-1133">Transmembrane helix</keyword>
<accession>A0ABM9ASM4</accession>
<keyword evidence="5 10" id="KW-0812">Transmembrane</keyword>
<evidence type="ECO:0000313" key="11">
    <source>
        <dbReference type="EMBL" id="CAH0996995.1"/>
    </source>
</evidence>
<dbReference type="Pfam" id="PF01554">
    <property type="entry name" value="MatE"/>
    <property type="match status" value="2"/>
</dbReference>
<name>A0ABM9ASM4_9BACT</name>